<dbReference type="Gene3D" id="3.40.50.1820">
    <property type="entry name" value="alpha/beta hydrolase"/>
    <property type="match status" value="1"/>
</dbReference>
<dbReference type="SUPFAM" id="SSF53474">
    <property type="entry name" value="alpha/beta-Hydrolases"/>
    <property type="match status" value="1"/>
</dbReference>
<keyword evidence="2" id="KW-1185">Reference proteome</keyword>
<accession>A0A9X1SXB5</accession>
<evidence type="ECO:0000313" key="2">
    <source>
        <dbReference type="Proteomes" id="UP001138997"/>
    </source>
</evidence>
<comment type="caution">
    <text evidence="1">The sequence shown here is derived from an EMBL/GenBank/DDBJ whole genome shotgun (WGS) entry which is preliminary data.</text>
</comment>
<gene>
    <name evidence="1" type="ORF">LR394_34645</name>
</gene>
<sequence length="225" mass="24194">MSITAWDEPAGGTPRGTLILLPGRGETAASYARFGRRISADAWKVRLVPVDLNDLEHARTQIEKLLADSTLPGPKVLIGSDSGATFAAHLADEVPADAVILAGSALPSSSVPESWDQELDARSACPVHRSLLTEDPSFQRGALAQQLPWSSIRPPAKPFLALHGAEDTLTPPEEITDQLPRDQVRLVRDGHHDVLNDASHRAVAATVILFLESLRLGPDLPPIIR</sequence>
<dbReference type="RefSeq" id="WP_231448887.1">
    <property type="nucleotide sequence ID" value="NZ_JAJOMB010000026.1"/>
</dbReference>
<reference evidence="1" key="1">
    <citation type="submission" date="2021-11" db="EMBL/GenBank/DDBJ databases">
        <title>Streptomyces corallinus and Kineosporia corallina sp. nov., two new coral-derived marine actinobacteria.</title>
        <authorList>
            <person name="Buangrab K."/>
            <person name="Sutthacheep M."/>
            <person name="Yeemin T."/>
            <person name="Harunari E."/>
            <person name="Igarashi Y."/>
            <person name="Sripreechasak P."/>
            <person name="Kanchanasin P."/>
            <person name="Tanasupawat S."/>
            <person name="Phongsopitanun W."/>
        </authorList>
    </citation>
    <scope>NUCLEOTIDE SEQUENCE</scope>
    <source>
        <strain evidence="1">JCM 31032</strain>
    </source>
</reference>
<dbReference type="GO" id="GO:0016787">
    <property type="term" value="F:hydrolase activity"/>
    <property type="evidence" value="ECO:0007669"/>
    <property type="project" value="UniProtKB-KW"/>
</dbReference>
<dbReference type="EMBL" id="JAJOMB010000026">
    <property type="protein sequence ID" value="MCD5316047.1"/>
    <property type="molecule type" value="Genomic_DNA"/>
</dbReference>
<dbReference type="InterPro" id="IPR029058">
    <property type="entry name" value="AB_hydrolase_fold"/>
</dbReference>
<dbReference type="Proteomes" id="UP001138997">
    <property type="component" value="Unassembled WGS sequence"/>
</dbReference>
<keyword evidence="1" id="KW-0378">Hydrolase</keyword>
<protein>
    <submittedName>
        <fullName evidence="1">Alpha/beta hydrolase</fullName>
    </submittedName>
</protein>
<name>A0A9X1SXB5_9ACTN</name>
<evidence type="ECO:0000313" key="1">
    <source>
        <dbReference type="EMBL" id="MCD5316047.1"/>
    </source>
</evidence>
<proteinExistence type="predicted"/>
<organism evidence="1 2">
    <name type="scientific">Kineosporia babensis</name>
    <dbReference type="NCBI Taxonomy" id="499548"/>
    <lineage>
        <taxon>Bacteria</taxon>
        <taxon>Bacillati</taxon>
        <taxon>Actinomycetota</taxon>
        <taxon>Actinomycetes</taxon>
        <taxon>Kineosporiales</taxon>
        <taxon>Kineosporiaceae</taxon>
        <taxon>Kineosporia</taxon>
    </lineage>
</organism>
<dbReference type="AlphaFoldDB" id="A0A9X1SXB5"/>